<feature type="domain" description="Soluble ligand binding" evidence="4">
    <location>
        <begin position="877"/>
        <end position="924"/>
    </location>
</feature>
<dbReference type="InterPro" id="IPR049712">
    <property type="entry name" value="Poly_export"/>
</dbReference>
<dbReference type="EMBL" id="UOGF01000058">
    <property type="protein sequence ID" value="VAX30015.1"/>
    <property type="molecule type" value="Genomic_DNA"/>
</dbReference>
<organism evidence="5">
    <name type="scientific">hydrothermal vent metagenome</name>
    <dbReference type="NCBI Taxonomy" id="652676"/>
    <lineage>
        <taxon>unclassified sequences</taxon>
        <taxon>metagenomes</taxon>
        <taxon>ecological metagenomes</taxon>
    </lineage>
</organism>
<evidence type="ECO:0000256" key="1">
    <source>
        <dbReference type="ARBA" id="ARBA00022729"/>
    </source>
</evidence>
<protein>
    <submittedName>
        <fullName evidence="5">Capsule polysaccharide export protein</fullName>
    </submittedName>
</protein>
<dbReference type="AlphaFoldDB" id="A0A3B1DE71"/>
<evidence type="ECO:0000259" key="3">
    <source>
        <dbReference type="Pfam" id="PF02563"/>
    </source>
</evidence>
<feature type="domain" description="Soluble ligand binding" evidence="4">
    <location>
        <begin position="451"/>
        <end position="476"/>
    </location>
</feature>
<sequence>MIQNRLQIKMWLLNAGILLIGFFFTSSPGFLFAQGTEDFSLRPIEKSDQNKRKPFQNPFLPSSAQNLDTLTPEEIKQGKIRLQKLPRQKTKEPQKPDFPEKPRQKPRRENRKLLELNLPETRALEHQLQKDEHKIQDPIKEAQETKHEESEKRKTELSPFETYLNEQTAPIHPALEAFGYDLFQDIPERFAPLEGFPVSADYLLGPGDEIRITVWGKIDGDFARTLDREGKIILPQLGALHLAGLSFSESKDFIHKAFARFYKVTEVKINISMGQLRSMQIFVVGKAKHPGSYMLSSFSTLVNALFAAGGPSAIGSMRDIQIKRAGKTLKHFDLYDLLLSGEKSGDLRLQTGDVIFIPTVGPRVGISGNVVAPALYELKEPTPLSHLIAMAGGIRADGDSQRVQVERKFKGNSKIVLDVRLITLGIQDPVLLKDGDRVRVFSIDERIKNAITVKGNVARPGVFEWSPDMRVKDLFQGAEDFLPETFMDYALIERLVPPDDHKTYLSVALKKALFEDNAQKNILLHPKDKLVVFQRWDLMEKPKISLSGAVNRPGDYEYRPRMRLSDLLKLAGGLERPGHPDSYLTEGIIIRKMSPDFQEEKIVFDFKKAIIEENKDADLSLYAHDEVYIFDQWAISQEKTVRIVGAVNAPGIYAWAKGMQVRDLLQLSGGPLYYAFLGNAELTRLTPSAEGPQIERMHIDLKKVIAGDETANIVLQGDDYLSIRAVPEWERYRTVQVKGEVRFPGTYTTQKGERLSSLLERAGGLTQNAYAKGAIFTRKSVQLLQQRQLDDAIDRLEQQLLSRSASTIEAALTPEAAMQHKASMGQRNALITKMRTAKAKGRMAITLKSVAQFKDSPSDLVLDEGDVLIIPEQPQQIQVIGAVFNQTAFIFDNKTTVAKYLDKAGGLTEDANEDALYILKVDGTAYSKRQNTGFWFWKTALKSSVLDPGDTIVVPEQLDKIFWLREVKDMTQILYQMAVTAGVLILAF</sequence>
<feature type="domain" description="Soluble ligand binding" evidence="4">
    <location>
        <begin position="281"/>
        <end position="325"/>
    </location>
</feature>
<feature type="region of interest" description="Disordered" evidence="2">
    <location>
        <begin position="47"/>
        <end position="121"/>
    </location>
</feature>
<dbReference type="PANTHER" id="PTHR33619:SF3">
    <property type="entry name" value="POLYSACCHARIDE EXPORT PROTEIN GFCE-RELATED"/>
    <property type="match status" value="1"/>
</dbReference>
<reference evidence="5" key="1">
    <citation type="submission" date="2018-06" db="EMBL/GenBank/DDBJ databases">
        <authorList>
            <person name="Zhirakovskaya E."/>
        </authorList>
    </citation>
    <scope>NUCLEOTIDE SEQUENCE</scope>
</reference>
<gene>
    <name evidence="5" type="ORF">MNBD_NITROSPIRAE01-2106</name>
</gene>
<accession>A0A3B1DE71</accession>
<evidence type="ECO:0000256" key="2">
    <source>
        <dbReference type="SAM" id="MobiDB-lite"/>
    </source>
</evidence>
<feature type="compositionally biased region" description="Polar residues" evidence="2">
    <location>
        <begin position="59"/>
        <end position="69"/>
    </location>
</feature>
<proteinExistence type="predicted"/>
<feature type="domain" description="Soluble ligand binding" evidence="4">
    <location>
        <begin position="641"/>
        <end position="693"/>
    </location>
</feature>
<dbReference type="PANTHER" id="PTHR33619">
    <property type="entry name" value="POLYSACCHARIDE EXPORT PROTEIN GFCE-RELATED"/>
    <property type="match status" value="1"/>
</dbReference>
<dbReference type="InterPro" id="IPR019554">
    <property type="entry name" value="Soluble_ligand-bd"/>
</dbReference>
<feature type="domain" description="Soluble ligand binding" evidence="4">
    <location>
        <begin position="544"/>
        <end position="579"/>
    </location>
</feature>
<keyword evidence="1" id="KW-0732">Signal</keyword>
<dbReference type="Pfam" id="PF10531">
    <property type="entry name" value="SLBB"/>
    <property type="match status" value="7"/>
</dbReference>
<evidence type="ECO:0000259" key="4">
    <source>
        <dbReference type="Pfam" id="PF10531"/>
    </source>
</evidence>
<evidence type="ECO:0000313" key="5">
    <source>
        <dbReference type="EMBL" id="VAX30015.1"/>
    </source>
</evidence>
<feature type="compositionally biased region" description="Basic and acidic residues" evidence="2">
    <location>
        <begin position="89"/>
        <end position="103"/>
    </location>
</feature>
<name>A0A3B1DE71_9ZZZZ</name>
<feature type="compositionally biased region" description="Basic residues" evidence="2">
    <location>
        <begin position="78"/>
        <end position="88"/>
    </location>
</feature>
<dbReference type="GO" id="GO:0015159">
    <property type="term" value="F:polysaccharide transmembrane transporter activity"/>
    <property type="evidence" value="ECO:0007669"/>
    <property type="project" value="InterPro"/>
</dbReference>
<dbReference type="InterPro" id="IPR003715">
    <property type="entry name" value="Poly_export_N"/>
</dbReference>
<feature type="domain" description="Soluble ligand binding" evidence="4">
    <location>
        <begin position="364"/>
        <end position="416"/>
    </location>
</feature>
<dbReference type="Pfam" id="PF02563">
    <property type="entry name" value="Poly_export"/>
    <property type="match status" value="1"/>
</dbReference>
<feature type="domain" description="Polysaccharide export protein N-terminal" evidence="3">
    <location>
        <begin position="198"/>
        <end position="271"/>
    </location>
</feature>
<dbReference type="Gene3D" id="3.30.1950.10">
    <property type="entry name" value="wza like domain"/>
    <property type="match status" value="1"/>
</dbReference>
<feature type="domain" description="Soluble ligand binding" evidence="4">
    <location>
        <begin position="735"/>
        <end position="778"/>
    </location>
</feature>
<dbReference type="Gene3D" id="3.10.560.10">
    <property type="entry name" value="Outer membrane lipoprotein wza domain like"/>
    <property type="match status" value="7"/>
</dbReference>